<keyword evidence="3" id="KW-1185">Reference proteome</keyword>
<feature type="domain" description="DUF6570" evidence="1">
    <location>
        <begin position="12"/>
        <end position="145"/>
    </location>
</feature>
<dbReference type="Pfam" id="PF20209">
    <property type="entry name" value="DUF6570"/>
    <property type="match status" value="1"/>
</dbReference>
<gene>
    <name evidence="2" type="ORF">DFH08DRAFT_617275</name>
</gene>
<accession>A0AAD6ZSF3</accession>
<sequence>CATCVKGRKFFKIPLYSWANGCWIGNIPPELSSLTYTEELVIARAHTTKCWVKINAGSGPPILHQRSASGNVCIHPHEISTLATVLPRLMFTLYDEIAIIFVSDDHEATADMFKRTPFLVRRGHILRALNWLKENNPLYRNIEIDLIALAEYPADDDGCVP</sequence>
<feature type="non-terminal residue" evidence="2">
    <location>
        <position position="161"/>
    </location>
</feature>
<protein>
    <recommendedName>
        <fullName evidence="1">DUF6570 domain-containing protein</fullName>
    </recommendedName>
</protein>
<dbReference type="EMBL" id="JARIHO010000030">
    <property type="protein sequence ID" value="KAJ7336956.1"/>
    <property type="molecule type" value="Genomic_DNA"/>
</dbReference>
<evidence type="ECO:0000313" key="2">
    <source>
        <dbReference type="EMBL" id="KAJ7336956.1"/>
    </source>
</evidence>
<comment type="caution">
    <text evidence="2">The sequence shown here is derived from an EMBL/GenBank/DDBJ whole genome shotgun (WGS) entry which is preliminary data.</text>
</comment>
<dbReference type="InterPro" id="IPR046700">
    <property type="entry name" value="DUF6570"/>
</dbReference>
<dbReference type="Proteomes" id="UP001218218">
    <property type="component" value="Unassembled WGS sequence"/>
</dbReference>
<feature type="non-terminal residue" evidence="2">
    <location>
        <position position="1"/>
    </location>
</feature>
<dbReference type="AlphaFoldDB" id="A0AAD6ZSF3"/>
<evidence type="ECO:0000313" key="3">
    <source>
        <dbReference type="Proteomes" id="UP001218218"/>
    </source>
</evidence>
<reference evidence="2" key="1">
    <citation type="submission" date="2023-03" db="EMBL/GenBank/DDBJ databases">
        <title>Massive genome expansion in bonnet fungi (Mycena s.s.) driven by repeated elements and novel gene families across ecological guilds.</title>
        <authorList>
            <consortium name="Lawrence Berkeley National Laboratory"/>
            <person name="Harder C.B."/>
            <person name="Miyauchi S."/>
            <person name="Viragh M."/>
            <person name="Kuo A."/>
            <person name="Thoen E."/>
            <person name="Andreopoulos B."/>
            <person name="Lu D."/>
            <person name="Skrede I."/>
            <person name="Drula E."/>
            <person name="Henrissat B."/>
            <person name="Morin E."/>
            <person name="Kohler A."/>
            <person name="Barry K."/>
            <person name="LaButti K."/>
            <person name="Morin E."/>
            <person name="Salamov A."/>
            <person name="Lipzen A."/>
            <person name="Mereny Z."/>
            <person name="Hegedus B."/>
            <person name="Baldrian P."/>
            <person name="Stursova M."/>
            <person name="Weitz H."/>
            <person name="Taylor A."/>
            <person name="Grigoriev I.V."/>
            <person name="Nagy L.G."/>
            <person name="Martin F."/>
            <person name="Kauserud H."/>
        </authorList>
    </citation>
    <scope>NUCLEOTIDE SEQUENCE</scope>
    <source>
        <strain evidence="2">CBHHK002</strain>
    </source>
</reference>
<organism evidence="2 3">
    <name type="scientific">Mycena albidolilacea</name>
    <dbReference type="NCBI Taxonomy" id="1033008"/>
    <lineage>
        <taxon>Eukaryota</taxon>
        <taxon>Fungi</taxon>
        <taxon>Dikarya</taxon>
        <taxon>Basidiomycota</taxon>
        <taxon>Agaricomycotina</taxon>
        <taxon>Agaricomycetes</taxon>
        <taxon>Agaricomycetidae</taxon>
        <taxon>Agaricales</taxon>
        <taxon>Marasmiineae</taxon>
        <taxon>Mycenaceae</taxon>
        <taxon>Mycena</taxon>
    </lineage>
</organism>
<proteinExistence type="predicted"/>
<evidence type="ECO:0000259" key="1">
    <source>
        <dbReference type="Pfam" id="PF20209"/>
    </source>
</evidence>
<name>A0AAD6ZSF3_9AGAR</name>